<dbReference type="STRING" id="341454.A0A4S2MQ10"/>
<dbReference type="PANTHER" id="PTHR11827">
    <property type="entry name" value="SOLUTE CARRIER FAMILY 12, CATION COTRANSPORTERS"/>
    <property type="match status" value="1"/>
</dbReference>
<keyword evidence="3" id="KW-0813">Transport</keyword>
<name>A0A4S2MQ10_9PEZI</name>
<evidence type="ECO:0000256" key="7">
    <source>
        <dbReference type="SAM" id="MobiDB-lite"/>
    </source>
</evidence>
<dbReference type="InParanoid" id="A0A4S2MQ10"/>
<dbReference type="GO" id="GO:0005774">
    <property type="term" value="C:vacuolar membrane"/>
    <property type="evidence" value="ECO:0007669"/>
    <property type="project" value="TreeGrafter"/>
</dbReference>
<feature type="compositionally biased region" description="Low complexity" evidence="7">
    <location>
        <begin position="1012"/>
        <end position="1022"/>
    </location>
</feature>
<feature type="domain" description="SLC12A transporter C-terminal" evidence="10">
    <location>
        <begin position="1037"/>
        <end position="1102"/>
    </location>
</feature>
<evidence type="ECO:0000313" key="12">
    <source>
        <dbReference type="Proteomes" id="UP000298138"/>
    </source>
</evidence>
<feature type="domain" description="SLC12A transporter C-terminal" evidence="10">
    <location>
        <begin position="512"/>
        <end position="597"/>
    </location>
</feature>
<keyword evidence="6 8" id="KW-0472">Membrane</keyword>
<evidence type="ECO:0000256" key="6">
    <source>
        <dbReference type="ARBA" id="ARBA00023136"/>
    </source>
</evidence>
<evidence type="ECO:0008006" key="13">
    <source>
        <dbReference type="Google" id="ProtNLM"/>
    </source>
</evidence>
<dbReference type="InterPro" id="IPR004841">
    <property type="entry name" value="AA-permease/SLC12A_dom"/>
</dbReference>
<dbReference type="FunFam" id="1.20.1740.10:FF:000013">
    <property type="entry name" value="Solute carrier family 12 member"/>
    <property type="match status" value="1"/>
</dbReference>
<dbReference type="Pfam" id="PF00324">
    <property type="entry name" value="AA_permease"/>
    <property type="match status" value="1"/>
</dbReference>
<evidence type="ECO:0000256" key="5">
    <source>
        <dbReference type="ARBA" id="ARBA00022989"/>
    </source>
</evidence>
<evidence type="ECO:0000256" key="2">
    <source>
        <dbReference type="ARBA" id="ARBA00010593"/>
    </source>
</evidence>
<feature type="transmembrane region" description="Helical" evidence="8">
    <location>
        <begin position="275"/>
        <end position="294"/>
    </location>
</feature>
<dbReference type="GO" id="GO:0006884">
    <property type="term" value="P:cell volume homeostasis"/>
    <property type="evidence" value="ECO:0007669"/>
    <property type="project" value="TreeGrafter"/>
</dbReference>
<evidence type="ECO:0000313" key="11">
    <source>
        <dbReference type="EMBL" id="TGZ79296.1"/>
    </source>
</evidence>
<dbReference type="Gene3D" id="1.20.1740.10">
    <property type="entry name" value="Amino acid/polyamine transporter I"/>
    <property type="match status" value="1"/>
</dbReference>
<evidence type="ECO:0000256" key="3">
    <source>
        <dbReference type="ARBA" id="ARBA00022448"/>
    </source>
</evidence>
<dbReference type="AlphaFoldDB" id="A0A4S2MQ10"/>
<protein>
    <recommendedName>
        <fullName evidence="13">Amino acid permease/ SLC12A domain-containing protein</fullName>
    </recommendedName>
</protein>
<dbReference type="InterPro" id="IPR018491">
    <property type="entry name" value="SLC12_C"/>
</dbReference>
<feature type="transmembrane region" description="Helical" evidence="8">
    <location>
        <begin position="174"/>
        <end position="192"/>
    </location>
</feature>
<keyword evidence="12" id="KW-1185">Reference proteome</keyword>
<dbReference type="FunCoup" id="A0A4S2MQ10">
    <property type="interactions" value="196"/>
</dbReference>
<feature type="compositionally biased region" description="Basic and acidic residues" evidence="7">
    <location>
        <begin position="919"/>
        <end position="941"/>
    </location>
</feature>
<feature type="domain" description="Amino acid permease/ SLC12A" evidence="9">
    <location>
        <begin position="24"/>
        <end position="501"/>
    </location>
</feature>
<proteinExistence type="inferred from homology"/>
<dbReference type="GO" id="GO:0055075">
    <property type="term" value="P:potassium ion homeostasis"/>
    <property type="evidence" value="ECO:0007669"/>
    <property type="project" value="TreeGrafter"/>
</dbReference>
<comment type="subcellular location">
    <subcellularLocation>
        <location evidence="1">Membrane</location>
        <topology evidence="1">Multi-pass membrane protein</topology>
    </subcellularLocation>
</comment>
<organism evidence="11 12">
    <name type="scientific">Ascodesmis nigricans</name>
    <dbReference type="NCBI Taxonomy" id="341454"/>
    <lineage>
        <taxon>Eukaryota</taxon>
        <taxon>Fungi</taxon>
        <taxon>Dikarya</taxon>
        <taxon>Ascomycota</taxon>
        <taxon>Pezizomycotina</taxon>
        <taxon>Pezizomycetes</taxon>
        <taxon>Pezizales</taxon>
        <taxon>Ascodesmidaceae</taxon>
        <taxon>Ascodesmis</taxon>
    </lineage>
</organism>
<gene>
    <name evidence="11" type="ORF">EX30DRAFT_309012</name>
</gene>
<reference evidence="11 12" key="1">
    <citation type="submission" date="2019-04" db="EMBL/GenBank/DDBJ databases">
        <title>Comparative genomics and transcriptomics to analyze fruiting body development in filamentous ascomycetes.</title>
        <authorList>
            <consortium name="DOE Joint Genome Institute"/>
            <person name="Lutkenhaus R."/>
            <person name="Traeger S."/>
            <person name="Breuer J."/>
            <person name="Kuo A."/>
            <person name="Lipzen A."/>
            <person name="Pangilinan J."/>
            <person name="Dilworth D."/>
            <person name="Sandor L."/>
            <person name="Poggeler S."/>
            <person name="Barry K."/>
            <person name="Grigoriev I.V."/>
            <person name="Nowrousian M."/>
        </authorList>
    </citation>
    <scope>NUCLEOTIDE SEQUENCE [LARGE SCALE GENOMIC DNA]</scope>
    <source>
        <strain evidence="11 12">CBS 389.68</strain>
    </source>
</reference>
<dbReference type="GO" id="GO:0034486">
    <property type="term" value="P:vacuolar transmembrane transport"/>
    <property type="evidence" value="ECO:0007669"/>
    <property type="project" value="TreeGrafter"/>
</dbReference>
<keyword evidence="5 8" id="KW-1133">Transmembrane helix</keyword>
<dbReference type="GO" id="GO:0055064">
    <property type="term" value="P:chloride ion homeostasis"/>
    <property type="evidence" value="ECO:0007669"/>
    <property type="project" value="TreeGrafter"/>
</dbReference>
<sequence length="1104" mass="121997">MNASSDYKDGKHTAPNKLGTFSGVWVPTTLNILSILMFLRFGFILGQAGIIGMLGLLIVSYVIDLITTLSVSAISSNGTVRGGGAYYLISRSLGPEFGGSIGLVFYLGFVFNTGMNAVGLVDCIINNFGRESGTLAQFFSESFWMQYLYATIVLVMCTIICLLGSAIFSRASSLLLAILLVSTFSIPLSALVKAPFSNEAQGITYTGLSLETLRENLMPHFTKGAAGSTAPEKENWQNLFGILFPATAGIFAGASMSGDLKNPSRSIPSGTLKGLLFTFVTYILVILSMGASISRDTLYRDVNVIQDINFSPHLILMGEFATSFFSALMGVIGSAKSLQALARDNIFPGLSRFGQGTPLHDEPTIAIIFTFLLAQLTLLADINTIASFVTMTYLITFWVTNLACFLLKIGSAPNFRPTFRFFTWWTAAAGAVISFLTMFFVDGFYASGVVGFMLMLFLVVHYTTPPKSWGDVSQSLIYHQVRKYLLRLRQEHVKFWRPQILLFVNDPRRSRKLIQFCNSMKKGGLYILGHIIVTSDFQESFEEAKRQQRSWLKYIDFTHVKAFPHVTMSPSIEWGARDIVLSAGLGGLRPNIAVLGFFNLDEFRSSRPLVDIPAHNSIDRGFPSLKIPREDVNEQLPTDTMRNERSVAAQSYVNILEDLLLCLQMNVAIARGFQDLELPTGHDVEKHYIDLWPIQMATETQTEGSKASISTTNFDTYTLILQLGCILNTVPAWKKAYKLRVVVFVEFESDVEEERQRVNRLLTNLRIQAEVLVIWLASGKLRSYETIVRGVDSLVTTEVNRLLRNEIWWEELKATRKRHQGAGTTSHSQIAQLMADSAWPSSSYQQAGRSKEHPTSSRLKRLLQRRRSLPGAARPGVPQVESLRAHRRSVDLSSDMETENACSSDSEDENEASGLLTGHGRDYGTNREGTDAVVRPHESASHHRTARTRPAQDVHACNQLTPRPSGLPLLPSRPSTPHFSCTAIPETQVIVDEGSGPTIRFADDVTSTGIPSQSASTGASSSRLPPLSFNDVPSRGQHIILNELFRKHSEKTAVIFTTLPSPTRGACKSEQESLDYLLDLEILTANLPPVLLVHSNSLTVTTSL</sequence>
<comment type="similarity">
    <text evidence="2">Belongs to the SLC12A transporter family.</text>
</comment>
<dbReference type="EMBL" id="ML220132">
    <property type="protein sequence ID" value="TGZ79296.1"/>
    <property type="molecule type" value="Genomic_DNA"/>
</dbReference>
<evidence type="ECO:0000259" key="10">
    <source>
        <dbReference type="Pfam" id="PF03522"/>
    </source>
</evidence>
<evidence type="ECO:0000256" key="1">
    <source>
        <dbReference type="ARBA" id="ARBA00004141"/>
    </source>
</evidence>
<evidence type="ECO:0000256" key="4">
    <source>
        <dbReference type="ARBA" id="ARBA00022692"/>
    </source>
</evidence>
<feature type="transmembrane region" description="Helical" evidence="8">
    <location>
        <begin position="419"/>
        <end position="438"/>
    </location>
</feature>
<feature type="transmembrane region" description="Helical" evidence="8">
    <location>
        <begin position="147"/>
        <end position="167"/>
    </location>
</feature>
<feature type="transmembrane region" description="Helical" evidence="8">
    <location>
        <begin position="20"/>
        <end position="39"/>
    </location>
</feature>
<dbReference type="Proteomes" id="UP000298138">
    <property type="component" value="Unassembled WGS sequence"/>
</dbReference>
<feature type="transmembrane region" description="Helical" evidence="8">
    <location>
        <begin position="444"/>
        <end position="464"/>
    </location>
</feature>
<dbReference type="OrthoDB" id="2020542at2759"/>
<feature type="transmembrane region" description="Helical" evidence="8">
    <location>
        <begin position="385"/>
        <end position="407"/>
    </location>
</feature>
<keyword evidence="4 8" id="KW-0812">Transmembrane</keyword>
<dbReference type="PANTHER" id="PTHR11827:SF72">
    <property type="entry name" value="GH08340P"/>
    <property type="match status" value="1"/>
</dbReference>
<feature type="transmembrane region" description="Helical" evidence="8">
    <location>
        <begin position="236"/>
        <end position="254"/>
    </location>
</feature>
<evidence type="ECO:0000256" key="8">
    <source>
        <dbReference type="SAM" id="Phobius"/>
    </source>
</evidence>
<evidence type="ECO:0000259" key="9">
    <source>
        <dbReference type="Pfam" id="PF00324"/>
    </source>
</evidence>
<feature type="transmembrane region" description="Helical" evidence="8">
    <location>
        <begin position="314"/>
        <end position="338"/>
    </location>
</feature>
<dbReference type="InterPro" id="IPR004842">
    <property type="entry name" value="SLC12A_fam"/>
</dbReference>
<dbReference type="Pfam" id="PF03522">
    <property type="entry name" value="SLC12"/>
    <property type="match status" value="2"/>
</dbReference>
<dbReference type="GO" id="GO:0015379">
    <property type="term" value="F:potassium:chloride symporter activity"/>
    <property type="evidence" value="ECO:0007669"/>
    <property type="project" value="TreeGrafter"/>
</dbReference>
<feature type="region of interest" description="Disordered" evidence="7">
    <location>
        <begin position="1007"/>
        <end position="1026"/>
    </location>
</feature>
<feature type="region of interest" description="Disordered" evidence="7">
    <location>
        <begin position="866"/>
        <end position="966"/>
    </location>
</feature>
<accession>A0A4S2MQ10</accession>